<feature type="domain" description="ABC transporter" evidence="6">
    <location>
        <begin position="14"/>
        <end position="244"/>
    </location>
</feature>
<evidence type="ECO:0000256" key="3">
    <source>
        <dbReference type="ARBA" id="ARBA00022458"/>
    </source>
</evidence>
<keyword evidence="3" id="KW-0536">Nodulation</keyword>
<evidence type="ECO:0000313" key="7">
    <source>
        <dbReference type="EMBL" id="RKG93974.1"/>
    </source>
</evidence>
<comment type="similarity">
    <text evidence="1">Belongs to the ABC transporter superfamily.</text>
</comment>
<dbReference type="AlphaFoldDB" id="A0A3A8JNR4"/>
<evidence type="ECO:0000256" key="5">
    <source>
        <dbReference type="ARBA" id="ARBA00022840"/>
    </source>
</evidence>
<evidence type="ECO:0000259" key="6">
    <source>
        <dbReference type="PROSITE" id="PS50893"/>
    </source>
</evidence>
<name>A0A3A8JNR4_9BACT</name>
<dbReference type="OrthoDB" id="9805130at2"/>
<dbReference type="InterPro" id="IPR027417">
    <property type="entry name" value="P-loop_NTPase"/>
</dbReference>
<dbReference type="InterPro" id="IPR050763">
    <property type="entry name" value="ABC_transporter_ATP-binding"/>
</dbReference>
<comment type="caution">
    <text evidence="7">The sequence shown here is derived from an EMBL/GenBank/DDBJ whole genome shotgun (WGS) entry which is preliminary data.</text>
</comment>
<dbReference type="GO" id="GO:0005524">
    <property type="term" value="F:ATP binding"/>
    <property type="evidence" value="ECO:0007669"/>
    <property type="project" value="UniProtKB-KW"/>
</dbReference>
<dbReference type="GO" id="GO:0016887">
    <property type="term" value="F:ATP hydrolysis activity"/>
    <property type="evidence" value="ECO:0007669"/>
    <property type="project" value="InterPro"/>
</dbReference>
<evidence type="ECO:0000256" key="1">
    <source>
        <dbReference type="ARBA" id="ARBA00005417"/>
    </source>
</evidence>
<dbReference type="SUPFAM" id="SSF52540">
    <property type="entry name" value="P-loop containing nucleoside triphosphate hydrolases"/>
    <property type="match status" value="1"/>
</dbReference>
<keyword evidence="4" id="KW-0547">Nucleotide-binding</keyword>
<evidence type="ECO:0000256" key="2">
    <source>
        <dbReference type="ARBA" id="ARBA00022448"/>
    </source>
</evidence>
<gene>
    <name evidence="7" type="ORF">D7X32_43240</name>
</gene>
<dbReference type="PANTHER" id="PTHR42711:SF5">
    <property type="entry name" value="ABC TRANSPORTER ATP-BINDING PROTEIN NATA"/>
    <property type="match status" value="1"/>
</dbReference>
<sequence>MPDTSVPTPPPPLLRIEGLTRRFGGRTAVDGLSLSVQPGEILGLLGPNGAGKSTTFQLLAGLLSPDAGQVHFAGRVLSLSDPALRRQMGIIFQKSSLDDLLTARENLLLGARLYGLTGADAKARVETMLSLIGLQDRGDEKVGTWSGGMRRRLELARALVHQPRVVLMDEPTQGLDEAAFRTFWTHLKRLRDAQGVTVLLTTHRADEAEGCDRLAVLDAGKLVACDTPRALASRMGGDILTLEGPEPEALAAQVTERLGLEAKVVDGRVQVEASQGHALVPRLVEAFPSGRFASVSLRRPTLADVFLQLTGKALGADAPSPTPAPRKRR</sequence>
<dbReference type="PANTHER" id="PTHR42711">
    <property type="entry name" value="ABC TRANSPORTER ATP-BINDING PROTEIN"/>
    <property type="match status" value="1"/>
</dbReference>
<dbReference type="EMBL" id="RAWE01000376">
    <property type="protein sequence ID" value="RKG93974.1"/>
    <property type="molecule type" value="Genomic_DNA"/>
</dbReference>
<evidence type="ECO:0000256" key="4">
    <source>
        <dbReference type="ARBA" id="ARBA00022741"/>
    </source>
</evidence>
<dbReference type="Pfam" id="PF00005">
    <property type="entry name" value="ABC_tran"/>
    <property type="match status" value="1"/>
</dbReference>
<dbReference type="SMART" id="SM00382">
    <property type="entry name" value="AAA"/>
    <property type="match status" value="1"/>
</dbReference>
<keyword evidence="5 7" id="KW-0067">ATP-binding</keyword>
<organism evidence="7 8">
    <name type="scientific">Corallococcus carmarthensis</name>
    <dbReference type="NCBI Taxonomy" id="2316728"/>
    <lineage>
        <taxon>Bacteria</taxon>
        <taxon>Pseudomonadati</taxon>
        <taxon>Myxococcota</taxon>
        <taxon>Myxococcia</taxon>
        <taxon>Myxococcales</taxon>
        <taxon>Cystobacterineae</taxon>
        <taxon>Myxococcaceae</taxon>
        <taxon>Corallococcus</taxon>
    </lineage>
</organism>
<dbReference type="InterPro" id="IPR003439">
    <property type="entry name" value="ABC_transporter-like_ATP-bd"/>
</dbReference>
<evidence type="ECO:0000313" key="8">
    <source>
        <dbReference type="Proteomes" id="UP000268313"/>
    </source>
</evidence>
<keyword evidence="8" id="KW-1185">Reference proteome</keyword>
<accession>A0A3A8JNR4</accession>
<dbReference type="Gene3D" id="3.40.50.300">
    <property type="entry name" value="P-loop containing nucleotide triphosphate hydrolases"/>
    <property type="match status" value="1"/>
</dbReference>
<keyword evidence="2" id="KW-0813">Transport</keyword>
<proteinExistence type="inferred from homology"/>
<dbReference type="InterPro" id="IPR003593">
    <property type="entry name" value="AAA+_ATPase"/>
</dbReference>
<reference evidence="8" key="1">
    <citation type="submission" date="2018-09" db="EMBL/GenBank/DDBJ databases">
        <authorList>
            <person name="Livingstone P.G."/>
            <person name="Whitworth D.E."/>
        </authorList>
    </citation>
    <scope>NUCLEOTIDE SEQUENCE [LARGE SCALE GENOMIC DNA]</scope>
    <source>
        <strain evidence="8">CA043D</strain>
    </source>
</reference>
<dbReference type="PROSITE" id="PS50893">
    <property type="entry name" value="ABC_TRANSPORTER_2"/>
    <property type="match status" value="1"/>
</dbReference>
<dbReference type="Proteomes" id="UP000268313">
    <property type="component" value="Unassembled WGS sequence"/>
</dbReference>
<protein>
    <submittedName>
        <fullName evidence="7">ABC transporter ATP-binding protein</fullName>
    </submittedName>
</protein>
<dbReference type="RefSeq" id="WP_120608314.1">
    <property type="nucleotide sequence ID" value="NZ_JABFJX010000524.1"/>
</dbReference>